<protein>
    <recommendedName>
        <fullName evidence="7">Rhodopsin domain-containing protein</fullName>
    </recommendedName>
</protein>
<feature type="transmembrane region" description="Helical" evidence="6">
    <location>
        <begin position="30"/>
        <end position="49"/>
    </location>
</feature>
<dbReference type="Proteomes" id="UP000838763">
    <property type="component" value="Unassembled WGS sequence"/>
</dbReference>
<dbReference type="InterPro" id="IPR052337">
    <property type="entry name" value="SAT4-like"/>
</dbReference>
<evidence type="ECO:0000256" key="5">
    <source>
        <dbReference type="ARBA" id="ARBA00038359"/>
    </source>
</evidence>
<evidence type="ECO:0000256" key="4">
    <source>
        <dbReference type="ARBA" id="ARBA00023136"/>
    </source>
</evidence>
<keyword evidence="9" id="KW-1185">Reference proteome</keyword>
<feature type="transmembrane region" description="Helical" evidence="6">
    <location>
        <begin position="218"/>
        <end position="244"/>
    </location>
</feature>
<feature type="transmembrane region" description="Helical" evidence="6">
    <location>
        <begin position="256"/>
        <end position="278"/>
    </location>
</feature>
<name>A0A9P1H962_9PEZI</name>
<dbReference type="AlphaFoldDB" id="A0A9P1H962"/>
<dbReference type="Pfam" id="PF20684">
    <property type="entry name" value="Fung_rhodopsin"/>
    <property type="match status" value="1"/>
</dbReference>
<keyword evidence="2 6" id="KW-0812">Transmembrane</keyword>
<accession>A0A9P1H962</accession>
<dbReference type="InterPro" id="IPR049326">
    <property type="entry name" value="Rhodopsin_dom_fungi"/>
</dbReference>
<dbReference type="GO" id="GO:0016020">
    <property type="term" value="C:membrane"/>
    <property type="evidence" value="ECO:0007669"/>
    <property type="project" value="UniProtKB-SubCell"/>
</dbReference>
<evidence type="ECO:0000256" key="1">
    <source>
        <dbReference type="ARBA" id="ARBA00004141"/>
    </source>
</evidence>
<comment type="caution">
    <text evidence="8">The sequence shown here is derived from an EMBL/GenBank/DDBJ whole genome shotgun (WGS) entry which is preliminary data.</text>
</comment>
<dbReference type="PANTHER" id="PTHR33048:SF129">
    <property type="entry name" value="INTEGRAL MEMBRANE PROTEIN-RELATED"/>
    <property type="match status" value="1"/>
</dbReference>
<feature type="transmembrane region" description="Helical" evidence="6">
    <location>
        <begin position="101"/>
        <end position="123"/>
    </location>
</feature>
<dbReference type="PANTHER" id="PTHR33048">
    <property type="entry name" value="PTH11-LIKE INTEGRAL MEMBRANE PROTEIN (AFU_ORTHOLOGUE AFUA_5G11245)"/>
    <property type="match status" value="1"/>
</dbReference>
<evidence type="ECO:0000256" key="3">
    <source>
        <dbReference type="ARBA" id="ARBA00022989"/>
    </source>
</evidence>
<dbReference type="OrthoDB" id="4525788at2759"/>
<reference evidence="8" key="1">
    <citation type="submission" date="2022-11" db="EMBL/GenBank/DDBJ databases">
        <authorList>
            <person name="Scott C."/>
            <person name="Bruce N."/>
        </authorList>
    </citation>
    <scope>NUCLEOTIDE SEQUENCE</scope>
</reference>
<sequence length="351" mass="39502">MPRTPPPEVVASWPAPNFVNPETRGPAKDIVTVILWAIVSIIIILRIYTRRYISQRVGWDDVLITVAYVTATAFLIVGIFVEHGYGWGGIFGISPKTTFLVSFTLFDIATTFTKLSVLALVYRLATPVSTRIRRFVVFLIALNLTGMIVYVILLFSQCQPLSDYWEFFKPADQRRCLTESRGILIAGIWNTSMDFVVIILPMIVILRSKTLSRRQLTLVIALFATGWLACLAGIVRTVLMYISTTSADFDFTWHSWISWFASAIELFLGIICVSIPATRPFFVRYLPRFFEPLQSPSQASPRERLVGDAESGFSKATEHDHEVPIVFVREVPIPVNLNKPLPPLSLGIRGD</sequence>
<evidence type="ECO:0000313" key="9">
    <source>
        <dbReference type="Proteomes" id="UP000838763"/>
    </source>
</evidence>
<evidence type="ECO:0000256" key="6">
    <source>
        <dbReference type="SAM" id="Phobius"/>
    </source>
</evidence>
<keyword evidence="4 6" id="KW-0472">Membrane</keyword>
<organism evidence="8 9">
    <name type="scientific">Parascedosporium putredinis</name>
    <dbReference type="NCBI Taxonomy" id="1442378"/>
    <lineage>
        <taxon>Eukaryota</taxon>
        <taxon>Fungi</taxon>
        <taxon>Dikarya</taxon>
        <taxon>Ascomycota</taxon>
        <taxon>Pezizomycotina</taxon>
        <taxon>Sordariomycetes</taxon>
        <taxon>Hypocreomycetidae</taxon>
        <taxon>Microascales</taxon>
        <taxon>Microascaceae</taxon>
        <taxon>Parascedosporium</taxon>
    </lineage>
</organism>
<proteinExistence type="inferred from homology"/>
<feature type="domain" description="Rhodopsin" evidence="7">
    <location>
        <begin position="45"/>
        <end position="283"/>
    </location>
</feature>
<keyword evidence="3 6" id="KW-1133">Transmembrane helix</keyword>
<feature type="transmembrane region" description="Helical" evidence="6">
    <location>
        <begin position="183"/>
        <end position="206"/>
    </location>
</feature>
<feature type="transmembrane region" description="Helical" evidence="6">
    <location>
        <begin position="135"/>
        <end position="155"/>
    </location>
</feature>
<evidence type="ECO:0000313" key="8">
    <source>
        <dbReference type="EMBL" id="CAI4219184.1"/>
    </source>
</evidence>
<comment type="subcellular location">
    <subcellularLocation>
        <location evidence="1">Membrane</location>
        <topology evidence="1">Multi-pass membrane protein</topology>
    </subcellularLocation>
</comment>
<gene>
    <name evidence="8" type="ORF">PPNO1_LOCUS8753</name>
</gene>
<evidence type="ECO:0000256" key="2">
    <source>
        <dbReference type="ARBA" id="ARBA00022692"/>
    </source>
</evidence>
<dbReference type="EMBL" id="CALLCH030000019">
    <property type="protein sequence ID" value="CAI4219184.1"/>
    <property type="molecule type" value="Genomic_DNA"/>
</dbReference>
<comment type="similarity">
    <text evidence="5">Belongs to the SAT4 family.</text>
</comment>
<evidence type="ECO:0000259" key="7">
    <source>
        <dbReference type="Pfam" id="PF20684"/>
    </source>
</evidence>
<feature type="transmembrane region" description="Helical" evidence="6">
    <location>
        <begin position="61"/>
        <end position="81"/>
    </location>
</feature>